<keyword evidence="4" id="KW-0804">Transcription</keyword>
<organism evidence="10 11">
    <name type="scientific">Helianthus annuus</name>
    <name type="common">Common sunflower</name>
    <dbReference type="NCBI Taxonomy" id="4232"/>
    <lineage>
        <taxon>Eukaryota</taxon>
        <taxon>Viridiplantae</taxon>
        <taxon>Streptophyta</taxon>
        <taxon>Embryophyta</taxon>
        <taxon>Tracheophyta</taxon>
        <taxon>Spermatophyta</taxon>
        <taxon>Magnoliopsida</taxon>
        <taxon>eudicotyledons</taxon>
        <taxon>Gunneridae</taxon>
        <taxon>Pentapetalae</taxon>
        <taxon>asterids</taxon>
        <taxon>campanulids</taxon>
        <taxon>Asterales</taxon>
        <taxon>Asteraceae</taxon>
        <taxon>Asteroideae</taxon>
        <taxon>Heliantheae alliance</taxon>
        <taxon>Heliantheae</taxon>
        <taxon>Helianthus</taxon>
    </lineage>
</organism>
<evidence type="ECO:0000256" key="6">
    <source>
        <dbReference type="ARBA" id="ARBA00061007"/>
    </source>
</evidence>
<feature type="domain" description="WRKY" evidence="8">
    <location>
        <begin position="258"/>
        <end position="324"/>
    </location>
</feature>
<dbReference type="SUPFAM" id="SSF118290">
    <property type="entry name" value="WRKY DNA-binding domain"/>
    <property type="match status" value="1"/>
</dbReference>
<evidence type="ECO:0000256" key="3">
    <source>
        <dbReference type="ARBA" id="ARBA00023125"/>
    </source>
</evidence>
<evidence type="ECO:0000256" key="2">
    <source>
        <dbReference type="ARBA" id="ARBA00023015"/>
    </source>
</evidence>
<dbReference type="EMBL" id="MNCJ02000332">
    <property type="protein sequence ID" value="KAF5754846.1"/>
    <property type="molecule type" value="Genomic_DNA"/>
</dbReference>
<evidence type="ECO:0000313" key="9">
    <source>
        <dbReference type="EMBL" id="KAF5754846.1"/>
    </source>
</evidence>
<dbReference type="EMBL" id="CM007906">
    <property type="protein sequence ID" value="OTF85887.1"/>
    <property type="molecule type" value="Genomic_DNA"/>
</dbReference>
<dbReference type="Proteomes" id="UP000215914">
    <property type="component" value="Chromosome 17"/>
</dbReference>
<keyword evidence="7" id="KW-1133">Transmembrane helix</keyword>
<evidence type="ECO:0000256" key="5">
    <source>
        <dbReference type="ARBA" id="ARBA00023242"/>
    </source>
</evidence>
<keyword evidence="2" id="KW-0805">Transcription regulation</keyword>
<evidence type="ECO:0000256" key="4">
    <source>
        <dbReference type="ARBA" id="ARBA00023163"/>
    </source>
</evidence>
<keyword evidence="11" id="KW-1185">Reference proteome</keyword>
<dbReference type="GO" id="GO:0043565">
    <property type="term" value="F:sequence-specific DNA binding"/>
    <property type="evidence" value="ECO:0007669"/>
    <property type="project" value="InterPro"/>
</dbReference>
<dbReference type="STRING" id="4232.A0A251RNN7"/>
<evidence type="ECO:0000256" key="7">
    <source>
        <dbReference type="SAM" id="Phobius"/>
    </source>
</evidence>
<evidence type="ECO:0000313" key="10">
    <source>
        <dbReference type="EMBL" id="OTF85887.1"/>
    </source>
</evidence>
<dbReference type="InParanoid" id="A0A251RNN7"/>
<protein>
    <submittedName>
        <fullName evidence="10">Putative WRKY domain-containing protein</fullName>
    </submittedName>
    <submittedName>
        <fullName evidence="9">Transcription factor WRKY family</fullName>
    </submittedName>
</protein>
<dbReference type="InterPro" id="IPR044810">
    <property type="entry name" value="WRKY_plant"/>
</dbReference>
<dbReference type="InterPro" id="IPR036576">
    <property type="entry name" value="WRKY_dom_sf"/>
</dbReference>
<feature type="transmembrane region" description="Helical" evidence="7">
    <location>
        <begin position="27"/>
        <end position="44"/>
    </location>
</feature>
<dbReference type="PROSITE" id="PS50811">
    <property type="entry name" value="WRKY"/>
    <property type="match status" value="1"/>
</dbReference>
<name>A0A251RNN7_HELAN</name>
<keyword evidence="3" id="KW-0238">DNA-binding</keyword>
<comment type="similarity">
    <text evidence="6">Belongs to the WRKY group II-b family.</text>
</comment>
<evidence type="ECO:0000256" key="1">
    <source>
        <dbReference type="ARBA" id="ARBA00004123"/>
    </source>
</evidence>
<reference evidence="9" key="3">
    <citation type="submission" date="2020-06" db="EMBL/GenBank/DDBJ databases">
        <title>Helianthus annuus Genome sequencing and assembly Release 2.</title>
        <authorList>
            <person name="Gouzy J."/>
            <person name="Langlade N."/>
            <person name="Munos S."/>
        </authorList>
    </citation>
    <scope>NUCLEOTIDE SEQUENCE</scope>
    <source>
        <tissue evidence="9">Leaves</tissue>
    </source>
</reference>
<reference evidence="10" key="2">
    <citation type="submission" date="2017-02" db="EMBL/GenBank/DDBJ databases">
        <title>Sunflower complete genome.</title>
        <authorList>
            <person name="Langlade N."/>
            <person name="Munos S."/>
        </authorList>
    </citation>
    <scope>NUCLEOTIDE SEQUENCE [LARGE SCALE GENOMIC DNA]</scope>
    <source>
        <tissue evidence="10">Leaves</tissue>
    </source>
</reference>
<dbReference type="OMA" id="HTAMAPI"/>
<dbReference type="Gene3D" id="2.20.25.80">
    <property type="entry name" value="WRKY domain"/>
    <property type="match status" value="1"/>
</dbReference>
<evidence type="ECO:0000313" key="11">
    <source>
        <dbReference type="Proteomes" id="UP000215914"/>
    </source>
</evidence>
<reference evidence="9 11" key="1">
    <citation type="journal article" date="2017" name="Nature">
        <title>The sunflower genome provides insights into oil metabolism, flowering and Asterid evolution.</title>
        <authorList>
            <person name="Badouin H."/>
            <person name="Gouzy J."/>
            <person name="Grassa C.J."/>
            <person name="Murat F."/>
            <person name="Staton S.E."/>
            <person name="Cottret L."/>
            <person name="Lelandais-Briere C."/>
            <person name="Owens G.L."/>
            <person name="Carrere S."/>
            <person name="Mayjonade B."/>
            <person name="Legrand L."/>
            <person name="Gill N."/>
            <person name="Kane N.C."/>
            <person name="Bowers J.E."/>
            <person name="Hubner S."/>
            <person name="Bellec A."/>
            <person name="Berard A."/>
            <person name="Berges H."/>
            <person name="Blanchet N."/>
            <person name="Boniface M.C."/>
            <person name="Brunel D."/>
            <person name="Catrice O."/>
            <person name="Chaidir N."/>
            <person name="Claudel C."/>
            <person name="Donnadieu C."/>
            <person name="Faraut T."/>
            <person name="Fievet G."/>
            <person name="Helmstetter N."/>
            <person name="King M."/>
            <person name="Knapp S.J."/>
            <person name="Lai Z."/>
            <person name="Le Paslier M.C."/>
            <person name="Lippi Y."/>
            <person name="Lorenzon L."/>
            <person name="Mandel J.R."/>
            <person name="Marage G."/>
            <person name="Marchand G."/>
            <person name="Marquand E."/>
            <person name="Bret-Mestries E."/>
            <person name="Morien E."/>
            <person name="Nambeesan S."/>
            <person name="Nguyen T."/>
            <person name="Pegot-Espagnet P."/>
            <person name="Pouilly N."/>
            <person name="Raftis F."/>
            <person name="Sallet E."/>
            <person name="Schiex T."/>
            <person name="Thomas J."/>
            <person name="Vandecasteele C."/>
            <person name="Vares D."/>
            <person name="Vear F."/>
            <person name="Vautrin S."/>
            <person name="Crespi M."/>
            <person name="Mangin B."/>
            <person name="Burke J.M."/>
            <person name="Salse J."/>
            <person name="Munos S."/>
            <person name="Vincourt P."/>
            <person name="Rieseberg L.H."/>
            <person name="Langlade N.B."/>
        </authorList>
    </citation>
    <scope>NUCLEOTIDE SEQUENCE [LARGE SCALE GENOMIC DNA]</scope>
    <source>
        <strain evidence="11">cv. SF193</strain>
        <tissue evidence="9">Leaves</tissue>
    </source>
</reference>
<keyword evidence="7" id="KW-0812">Transmembrane</keyword>
<keyword evidence="5" id="KW-0539">Nucleus</keyword>
<dbReference type="PANTHER" id="PTHR31429:SF119">
    <property type="entry name" value="WRKY DOMAIN-CONTAINING PROTEIN-RELATED"/>
    <property type="match status" value="1"/>
</dbReference>
<dbReference type="FunFam" id="2.20.25.80:FF:000002">
    <property type="entry name" value="probable WRKY transcription factor 31"/>
    <property type="match status" value="1"/>
</dbReference>
<comment type="subcellular location">
    <subcellularLocation>
        <location evidence="1">Nucleus</location>
    </subcellularLocation>
</comment>
<keyword evidence="7" id="KW-0472">Membrane</keyword>
<dbReference type="Pfam" id="PF03106">
    <property type="entry name" value="WRKY"/>
    <property type="match status" value="1"/>
</dbReference>
<dbReference type="SMART" id="SM00774">
    <property type="entry name" value="WRKY"/>
    <property type="match status" value="1"/>
</dbReference>
<dbReference type="AlphaFoldDB" id="A0A251RNN7"/>
<dbReference type="GO" id="GO:0005634">
    <property type="term" value="C:nucleus"/>
    <property type="evidence" value="ECO:0007669"/>
    <property type="project" value="UniProtKB-SubCell"/>
</dbReference>
<sequence length="518" mass="57601">MHIRLYEKDNCFSKFFLVKPSWRSQTLLYRLYILLFICYKYVIMSSSSMEASLNMEKPMFSFFEVKDEPKIKNINHFHDDHTLASKTSPQIVLDSSAKGEMGQVREENQKLKHKLSVVLNDYKSLQMHFNDYFQQEEVTKSSEKQAHDQEAGDGNELVSLSLGTVSSCKHKSDGPKKVNCFSKSKQDSDEDDQELKLGLGCEFDSTPTRVDLNNVKNDERTHTVEPPVHGLKTERSDDNELLDQLPLKKARVSVKVVCDTQTMNDGCQWRKYGQKIAKGNPCPRAYYRCTLSPSCPVRKHVQRCAENRSVLITTYEGTHNHPLSVSATAMASTTSAAASMLKSTSSTSQLGLTTTAPSTTSTTTFASHHGMGYNSIAPQYPFYHLPKTTISTNQSHPTITLDLTSNPHFSRSNSSTFTMTPRYSSSTCLNFSSPSSTLSSSIESNYKNINTIPFSYHAKQTPSHDIFKNMTSSTSQQQHSADTIAAATKALTSNPSFRSALAASMASLVRNVGGGSKI</sequence>
<evidence type="ECO:0000259" key="8">
    <source>
        <dbReference type="PROSITE" id="PS50811"/>
    </source>
</evidence>
<dbReference type="SMR" id="A0A251RNN7"/>
<gene>
    <name evidence="10" type="ORF">HannXRQ_Chr17g0544771</name>
    <name evidence="9" type="ORF">HanXRQr2_Chr17g0795871</name>
</gene>
<dbReference type="InterPro" id="IPR003657">
    <property type="entry name" value="WRKY_dom"/>
</dbReference>
<proteinExistence type="inferred from homology"/>
<dbReference type="GO" id="GO:0003700">
    <property type="term" value="F:DNA-binding transcription factor activity"/>
    <property type="evidence" value="ECO:0007669"/>
    <property type="project" value="InterPro"/>
</dbReference>
<accession>A0A251RNN7</accession>
<dbReference type="Gramene" id="mRNA:HanXRQr2_Chr17g0795871">
    <property type="protein sequence ID" value="mRNA:HanXRQr2_Chr17g0795871"/>
    <property type="gene ID" value="HanXRQr2_Chr17g0795871"/>
</dbReference>
<dbReference type="PANTHER" id="PTHR31429">
    <property type="entry name" value="WRKY TRANSCRIPTION FACTOR 36-RELATED"/>
    <property type="match status" value="1"/>
</dbReference>